<feature type="transmembrane region" description="Helical" evidence="1">
    <location>
        <begin position="155"/>
        <end position="173"/>
    </location>
</feature>
<feature type="transmembrane region" description="Helical" evidence="1">
    <location>
        <begin position="85"/>
        <end position="104"/>
    </location>
</feature>
<accession>A0A238UF32</accession>
<dbReference type="EMBL" id="LT899436">
    <property type="protein sequence ID" value="SNR17606.1"/>
    <property type="molecule type" value="Genomic_DNA"/>
</dbReference>
<proteinExistence type="predicted"/>
<feature type="transmembrane region" description="Helical" evidence="1">
    <location>
        <begin position="59"/>
        <end position="79"/>
    </location>
</feature>
<evidence type="ECO:0000313" key="2">
    <source>
        <dbReference type="EMBL" id="SNR17606.1"/>
    </source>
</evidence>
<evidence type="ECO:0000313" key="3">
    <source>
        <dbReference type="Proteomes" id="UP000215214"/>
    </source>
</evidence>
<gene>
    <name evidence="2" type="ORF">TJEJU_3978</name>
</gene>
<keyword evidence="3" id="KW-1185">Reference proteome</keyword>
<dbReference type="KEGG" id="tje:TJEJU_3978"/>
<name>A0A238UF32_9FLAO</name>
<dbReference type="Proteomes" id="UP000215214">
    <property type="component" value="Chromosome TJEJU"/>
</dbReference>
<protein>
    <submittedName>
        <fullName evidence="2">Uncharacterized protein</fullName>
    </submittedName>
</protein>
<dbReference type="AlphaFoldDB" id="A0A238UF32"/>
<keyword evidence="1" id="KW-1133">Transmembrane helix</keyword>
<keyword evidence="1" id="KW-0812">Transmembrane</keyword>
<keyword evidence="1" id="KW-0472">Membrane</keyword>
<organism evidence="2 3">
    <name type="scientific">Tenacibaculum jejuense</name>
    <dbReference type="NCBI Taxonomy" id="584609"/>
    <lineage>
        <taxon>Bacteria</taxon>
        <taxon>Pseudomonadati</taxon>
        <taxon>Bacteroidota</taxon>
        <taxon>Flavobacteriia</taxon>
        <taxon>Flavobacteriales</taxon>
        <taxon>Flavobacteriaceae</taxon>
        <taxon>Tenacibaculum</taxon>
    </lineage>
</organism>
<feature type="transmembrane region" description="Helical" evidence="1">
    <location>
        <begin position="20"/>
        <end position="39"/>
    </location>
</feature>
<sequence>MIELNLVSTYFFDKVLSTRILLFFALISIVFIVILINYYSFLERKEWDKNKHYIDYSKILFRIVNFISLVIIFNTIMSFETILKYSDILTLPCLLISIFYFNYYRKVSFKIKRKLKSLTRGTSIYRSSKNIFLIEKIEYTTDTKTEQNLSPFSKLLLFTFITIIILTPIHKLLGIDYFI</sequence>
<evidence type="ECO:0000256" key="1">
    <source>
        <dbReference type="SAM" id="Phobius"/>
    </source>
</evidence>
<reference evidence="2 3" key="1">
    <citation type="submission" date="2017-07" db="EMBL/GenBank/DDBJ databases">
        <authorList>
            <person name="Sun Z.S."/>
            <person name="Albrecht U."/>
            <person name="Echele G."/>
            <person name="Lee C.C."/>
        </authorList>
    </citation>
    <scope>NUCLEOTIDE SEQUENCE [LARGE SCALE GENOMIC DNA]</scope>
    <source>
        <strain evidence="3">type strain: KCTC 22618</strain>
    </source>
</reference>